<comment type="similarity">
    <text evidence="2">Belongs to the DAMOX/DASOX family.</text>
</comment>
<dbReference type="EMBL" id="GG745348">
    <property type="protein sequence ID" value="KNE65867.1"/>
    <property type="molecule type" value="Genomic_DNA"/>
</dbReference>
<dbReference type="SUPFAM" id="SSF51971">
    <property type="entry name" value="Nucleotide-binding domain"/>
    <property type="match status" value="1"/>
</dbReference>
<reference evidence="8 9" key="1">
    <citation type="submission" date="2009-11" db="EMBL/GenBank/DDBJ databases">
        <title>Annotation of Allomyces macrogynus ATCC 38327.</title>
        <authorList>
            <consortium name="The Broad Institute Genome Sequencing Platform"/>
            <person name="Russ C."/>
            <person name="Cuomo C."/>
            <person name="Burger G."/>
            <person name="Gray M.W."/>
            <person name="Holland P.W.H."/>
            <person name="King N."/>
            <person name="Lang F.B.F."/>
            <person name="Roger A.J."/>
            <person name="Ruiz-Trillo I."/>
            <person name="Young S.K."/>
            <person name="Zeng Q."/>
            <person name="Gargeya S."/>
            <person name="Fitzgerald M."/>
            <person name="Haas B."/>
            <person name="Abouelleil A."/>
            <person name="Alvarado L."/>
            <person name="Arachchi H.M."/>
            <person name="Berlin A."/>
            <person name="Chapman S.B."/>
            <person name="Gearin G."/>
            <person name="Goldberg J."/>
            <person name="Griggs A."/>
            <person name="Gujja S."/>
            <person name="Hansen M."/>
            <person name="Heiman D."/>
            <person name="Howarth C."/>
            <person name="Larimer J."/>
            <person name="Lui A."/>
            <person name="MacDonald P.J.P."/>
            <person name="McCowen C."/>
            <person name="Montmayeur A."/>
            <person name="Murphy C."/>
            <person name="Neiman D."/>
            <person name="Pearson M."/>
            <person name="Priest M."/>
            <person name="Roberts A."/>
            <person name="Saif S."/>
            <person name="Shea T."/>
            <person name="Sisk P."/>
            <person name="Stolte C."/>
            <person name="Sykes S."/>
            <person name="Wortman J."/>
            <person name="Nusbaum C."/>
            <person name="Birren B."/>
        </authorList>
    </citation>
    <scope>NUCLEOTIDE SEQUENCE [LARGE SCALE GENOMIC DNA]</scope>
    <source>
        <strain evidence="8 9">ATCC 38327</strain>
    </source>
</reference>
<comment type="cofactor">
    <cofactor evidence="1 6">
        <name>FAD</name>
        <dbReference type="ChEBI" id="CHEBI:57692"/>
    </cofactor>
</comment>
<evidence type="ECO:0000256" key="5">
    <source>
        <dbReference type="ARBA" id="ARBA00023002"/>
    </source>
</evidence>
<dbReference type="GO" id="GO:0003884">
    <property type="term" value="F:D-amino-acid oxidase activity"/>
    <property type="evidence" value="ECO:0007669"/>
    <property type="project" value="InterPro"/>
</dbReference>
<dbReference type="InterPro" id="IPR006076">
    <property type="entry name" value="FAD-dep_OxRdtase"/>
</dbReference>
<evidence type="ECO:0000256" key="1">
    <source>
        <dbReference type="ARBA" id="ARBA00001974"/>
    </source>
</evidence>
<proteinExistence type="inferred from homology"/>
<dbReference type="OMA" id="VYLQWLQ"/>
<feature type="binding site" evidence="6">
    <location>
        <begin position="43"/>
        <end position="44"/>
    </location>
    <ligand>
        <name>FAD</name>
        <dbReference type="ChEBI" id="CHEBI:57692"/>
    </ligand>
</feature>
<evidence type="ECO:0000256" key="2">
    <source>
        <dbReference type="ARBA" id="ARBA00006730"/>
    </source>
</evidence>
<feature type="binding site" evidence="6">
    <location>
        <position position="292"/>
    </location>
    <ligand>
        <name>D-dopa</name>
        <dbReference type="ChEBI" id="CHEBI:149689"/>
    </ligand>
</feature>
<dbReference type="eggNOG" id="KOG3923">
    <property type="taxonomic scope" value="Eukaryota"/>
</dbReference>
<feature type="domain" description="FAD dependent oxidoreductase" evidence="7">
    <location>
        <begin position="11"/>
        <end position="348"/>
    </location>
</feature>
<keyword evidence="3" id="KW-0285">Flavoprotein</keyword>
<dbReference type="PANTHER" id="PTHR11530">
    <property type="entry name" value="D-AMINO ACID OXIDASE"/>
    <property type="match status" value="1"/>
</dbReference>
<dbReference type="PIRSF" id="PIRSF000189">
    <property type="entry name" value="D-aa_oxidase"/>
    <property type="match status" value="1"/>
</dbReference>
<reference evidence="9" key="2">
    <citation type="submission" date="2009-11" db="EMBL/GenBank/DDBJ databases">
        <title>The Genome Sequence of Allomyces macrogynus strain ATCC 38327.</title>
        <authorList>
            <consortium name="The Broad Institute Genome Sequencing Platform"/>
            <person name="Russ C."/>
            <person name="Cuomo C."/>
            <person name="Shea T."/>
            <person name="Young S.K."/>
            <person name="Zeng Q."/>
            <person name="Koehrsen M."/>
            <person name="Haas B."/>
            <person name="Borodovsky M."/>
            <person name="Guigo R."/>
            <person name="Alvarado L."/>
            <person name="Berlin A."/>
            <person name="Borenstein D."/>
            <person name="Chen Z."/>
            <person name="Engels R."/>
            <person name="Freedman E."/>
            <person name="Gellesch M."/>
            <person name="Goldberg J."/>
            <person name="Griggs A."/>
            <person name="Gujja S."/>
            <person name="Heiman D."/>
            <person name="Hepburn T."/>
            <person name="Howarth C."/>
            <person name="Jen D."/>
            <person name="Larson L."/>
            <person name="Lewis B."/>
            <person name="Mehta T."/>
            <person name="Park D."/>
            <person name="Pearson M."/>
            <person name="Roberts A."/>
            <person name="Saif S."/>
            <person name="Shenoy N."/>
            <person name="Sisk P."/>
            <person name="Stolte C."/>
            <person name="Sykes S."/>
            <person name="Walk T."/>
            <person name="White J."/>
            <person name="Yandava C."/>
            <person name="Burger G."/>
            <person name="Gray M.W."/>
            <person name="Holland P.W.H."/>
            <person name="King N."/>
            <person name="Lang F.B.F."/>
            <person name="Roger A.J."/>
            <person name="Ruiz-Trillo I."/>
            <person name="Lander E."/>
            <person name="Nusbaum C."/>
        </authorList>
    </citation>
    <scope>NUCLEOTIDE SEQUENCE [LARGE SCALE GENOMIC DNA]</scope>
    <source>
        <strain evidence="9">ATCC 38327</strain>
    </source>
</reference>
<feature type="binding site" evidence="6">
    <location>
        <position position="231"/>
    </location>
    <ligand>
        <name>D-dopa</name>
        <dbReference type="ChEBI" id="CHEBI:149689"/>
    </ligand>
</feature>
<accession>A0A0L0STL9</accession>
<evidence type="ECO:0000313" key="9">
    <source>
        <dbReference type="Proteomes" id="UP000054350"/>
    </source>
</evidence>
<dbReference type="GO" id="GO:0005737">
    <property type="term" value="C:cytoplasm"/>
    <property type="evidence" value="ECO:0007669"/>
    <property type="project" value="TreeGrafter"/>
</dbReference>
<name>A0A0L0STL9_ALLM3</name>
<evidence type="ECO:0000259" key="7">
    <source>
        <dbReference type="Pfam" id="PF01266"/>
    </source>
</evidence>
<dbReference type="VEuPathDB" id="FungiDB:AMAG_09832"/>
<dbReference type="GO" id="GO:0019478">
    <property type="term" value="P:D-amino acid catabolic process"/>
    <property type="evidence" value="ECO:0007669"/>
    <property type="project" value="TreeGrafter"/>
</dbReference>
<dbReference type="GO" id="GO:0071949">
    <property type="term" value="F:FAD binding"/>
    <property type="evidence" value="ECO:0007669"/>
    <property type="project" value="InterPro"/>
</dbReference>
<keyword evidence="4 6" id="KW-0274">FAD</keyword>
<feature type="binding site" evidence="6">
    <location>
        <position position="187"/>
    </location>
    <ligand>
        <name>FAD</name>
        <dbReference type="ChEBI" id="CHEBI:57692"/>
    </ligand>
</feature>
<dbReference type="Gene3D" id="3.30.9.10">
    <property type="entry name" value="D-Amino Acid Oxidase, subunit A, domain 2"/>
    <property type="match status" value="1"/>
</dbReference>
<dbReference type="OrthoDB" id="2015447at2759"/>
<dbReference type="AlphaFoldDB" id="A0A0L0STL9"/>
<dbReference type="Gene3D" id="3.40.50.720">
    <property type="entry name" value="NAD(P)-binding Rossmann-like Domain"/>
    <property type="match status" value="1"/>
</dbReference>
<gene>
    <name evidence="8" type="ORF">AMAG_09832</name>
</gene>
<sequence length="389" mass="42260">MPLRGSATPNITVVGAGVVGLSTAVLLQAAGYHVTVIASHTPDRYDEDAALYASPKAGAHWRSVAHPDDAKLVEIDRITLKLFQKLVKISDTGVIPMPSFDIYMDEHAEPLPWFKNEVENFNLLAKDVLYADTKWGFSYLAYTFNTPKYLAWMTRLFKRLGGKIAVKTLQHIDDAASPITAAVINCTGLGARTLGGVEDSNVYPTRGQIVIVRAPHVKYTITRLGDDIFDYVIPREDGLVILGGTYQEGADSMQPDPATAKRILENAVAICPQLQLWPGQKLDVVAHRVGLRPTRKGGIRLEHEWRAPSTPAAKRGGGKEGRKTTLVVHNYGHGGGGYQSSWGSAHHVLQIVHEQLAPAGKQSVAPAGVKSFDVAVRRILAVGNIKSKL</sequence>
<dbReference type="Proteomes" id="UP000054350">
    <property type="component" value="Unassembled WGS sequence"/>
</dbReference>
<dbReference type="STRING" id="578462.A0A0L0STL9"/>
<evidence type="ECO:0000256" key="4">
    <source>
        <dbReference type="ARBA" id="ARBA00022827"/>
    </source>
</evidence>
<keyword evidence="5" id="KW-0560">Oxidoreductase</keyword>
<evidence type="ECO:0000313" key="8">
    <source>
        <dbReference type="EMBL" id="KNE65867.1"/>
    </source>
</evidence>
<evidence type="ECO:0000256" key="6">
    <source>
        <dbReference type="PIRSR" id="PIRSR000189-1"/>
    </source>
</evidence>
<dbReference type="InterPro" id="IPR023209">
    <property type="entry name" value="DAO"/>
</dbReference>
<keyword evidence="9" id="KW-1185">Reference proteome</keyword>
<dbReference type="Pfam" id="PF01266">
    <property type="entry name" value="DAO"/>
    <property type="match status" value="1"/>
</dbReference>
<feature type="binding site" evidence="6">
    <location>
        <position position="335"/>
    </location>
    <ligand>
        <name>D-dopa</name>
        <dbReference type="ChEBI" id="CHEBI:149689"/>
    </ligand>
</feature>
<dbReference type="PROSITE" id="PS00677">
    <property type="entry name" value="DAO"/>
    <property type="match status" value="1"/>
</dbReference>
<dbReference type="PANTHER" id="PTHR11530:SF11">
    <property type="entry name" value="D-ASPARTATE OXIDASE"/>
    <property type="match status" value="1"/>
</dbReference>
<protein>
    <recommendedName>
        <fullName evidence="7">FAD dependent oxidoreductase domain-containing protein</fullName>
    </recommendedName>
</protein>
<evidence type="ECO:0000256" key="3">
    <source>
        <dbReference type="ARBA" id="ARBA00022630"/>
    </source>
</evidence>
<dbReference type="InterPro" id="IPR006181">
    <property type="entry name" value="D-amino_acid_oxidase_CS"/>
</dbReference>
<organism evidence="8 9">
    <name type="scientific">Allomyces macrogynus (strain ATCC 38327)</name>
    <name type="common">Allomyces javanicus var. macrogynus</name>
    <dbReference type="NCBI Taxonomy" id="578462"/>
    <lineage>
        <taxon>Eukaryota</taxon>
        <taxon>Fungi</taxon>
        <taxon>Fungi incertae sedis</taxon>
        <taxon>Blastocladiomycota</taxon>
        <taxon>Blastocladiomycetes</taxon>
        <taxon>Blastocladiales</taxon>
        <taxon>Blastocladiaceae</taxon>
        <taxon>Allomyces</taxon>
    </lineage>
</organism>
<dbReference type="SUPFAM" id="SSF54373">
    <property type="entry name" value="FAD-linked reductases, C-terminal domain"/>
    <property type="match status" value="1"/>
</dbReference>